<evidence type="ECO:0000256" key="2">
    <source>
        <dbReference type="ARBA" id="ARBA00004123"/>
    </source>
</evidence>
<dbReference type="GO" id="GO:0004518">
    <property type="term" value="F:nuclease activity"/>
    <property type="evidence" value="ECO:0007669"/>
    <property type="project" value="UniProtKB-KW"/>
</dbReference>
<evidence type="ECO:0000256" key="1">
    <source>
        <dbReference type="ARBA" id="ARBA00001968"/>
    </source>
</evidence>
<evidence type="ECO:0000256" key="4">
    <source>
        <dbReference type="ARBA" id="ARBA00022722"/>
    </source>
</evidence>
<keyword evidence="4" id="KW-0540">Nuclease</keyword>
<dbReference type="PANTHER" id="PTHR22930:SF85">
    <property type="entry name" value="GH03217P-RELATED"/>
    <property type="match status" value="1"/>
</dbReference>
<accession>A0A6G0VUM7</accession>
<dbReference type="GO" id="GO:0016787">
    <property type="term" value="F:hydrolase activity"/>
    <property type="evidence" value="ECO:0007669"/>
    <property type="project" value="UniProtKB-KW"/>
</dbReference>
<keyword evidence="6" id="KW-0378">Hydrolase</keyword>
<proteinExistence type="inferred from homology"/>
<keyword evidence="10" id="KW-1185">Reference proteome</keyword>
<feature type="non-terminal residue" evidence="9">
    <location>
        <position position="1"/>
    </location>
</feature>
<keyword evidence="7" id="KW-0539">Nucleus</keyword>
<evidence type="ECO:0000313" key="10">
    <source>
        <dbReference type="Proteomes" id="UP000478052"/>
    </source>
</evidence>
<dbReference type="EMBL" id="VUJU01011948">
    <property type="protein sequence ID" value="KAF0709297.1"/>
    <property type="molecule type" value="Genomic_DNA"/>
</dbReference>
<evidence type="ECO:0000256" key="3">
    <source>
        <dbReference type="ARBA" id="ARBA00006958"/>
    </source>
</evidence>
<comment type="subcellular location">
    <subcellularLocation>
        <location evidence="2">Nucleus</location>
    </subcellularLocation>
</comment>
<dbReference type="InterPro" id="IPR045249">
    <property type="entry name" value="HARBI1-like"/>
</dbReference>
<dbReference type="PANTHER" id="PTHR22930">
    <property type="match status" value="1"/>
</dbReference>
<evidence type="ECO:0000256" key="7">
    <source>
        <dbReference type="ARBA" id="ARBA00023242"/>
    </source>
</evidence>
<dbReference type="AlphaFoldDB" id="A0A6G0VUM7"/>
<dbReference type="InterPro" id="IPR027806">
    <property type="entry name" value="HARBI1_dom"/>
</dbReference>
<dbReference type="Pfam" id="PF13359">
    <property type="entry name" value="DDE_Tnp_4"/>
    <property type="match status" value="1"/>
</dbReference>
<name>A0A6G0VUM7_APHCR</name>
<reference evidence="9 10" key="1">
    <citation type="submission" date="2019-08" db="EMBL/GenBank/DDBJ databases">
        <title>Whole genome of Aphis craccivora.</title>
        <authorList>
            <person name="Voronova N.V."/>
            <person name="Shulinski R.S."/>
            <person name="Bandarenka Y.V."/>
            <person name="Zhorov D.G."/>
            <person name="Warner D."/>
        </authorList>
    </citation>
    <scope>NUCLEOTIDE SEQUENCE [LARGE SCALE GENOMIC DNA]</scope>
    <source>
        <strain evidence="9">180601</strain>
        <tissue evidence="9">Whole Body</tissue>
    </source>
</reference>
<sequence>VCDSDTRILNVNANYPGSTHDSYIWRQGCVTTYMENLHSNGHSSYFLLGDSGYPLRSWLLTPLSDPAPDFPDAFYNNWLTSTRSTIERCNGIFKMRFRCLLKHRVLHYHPERASKIIIACTFLHNMCINDNISVLINDMMIR</sequence>
<comment type="caution">
    <text evidence="9">The sequence shown here is derived from an EMBL/GenBank/DDBJ whole genome shotgun (WGS) entry which is preliminary data.</text>
</comment>
<keyword evidence="5" id="KW-0479">Metal-binding</keyword>
<dbReference type="Proteomes" id="UP000478052">
    <property type="component" value="Unassembled WGS sequence"/>
</dbReference>
<feature type="domain" description="DDE Tnp4" evidence="8">
    <location>
        <begin position="1"/>
        <end position="125"/>
    </location>
</feature>
<evidence type="ECO:0000313" key="9">
    <source>
        <dbReference type="EMBL" id="KAF0709297.1"/>
    </source>
</evidence>
<organism evidence="9 10">
    <name type="scientific">Aphis craccivora</name>
    <name type="common">Cowpea aphid</name>
    <dbReference type="NCBI Taxonomy" id="307492"/>
    <lineage>
        <taxon>Eukaryota</taxon>
        <taxon>Metazoa</taxon>
        <taxon>Ecdysozoa</taxon>
        <taxon>Arthropoda</taxon>
        <taxon>Hexapoda</taxon>
        <taxon>Insecta</taxon>
        <taxon>Pterygota</taxon>
        <taxon>Neoptera</taxon>
        <taxon>Paraneoptera</taxon>
        <taxon>Hemiptera</taxon>
        <taxon>Sternorrhyncha</taxon>
        <taxon>Aphidomorpha</taxon>
        <taxon>Aphidoidea</taxon>
        <taxon>Aphididae</taxon>
        <taxon>Aphidini</taxon>
        <taxon>Aphis</taxon>
        <taxon>Aphis</taxon>
    </lineage>
</organism>
<protein>
    <submittedName>
        <fullName evidence="9">Putative nuclease HARBI1</fullName>
    </submittedName>
</protein>
<comment type="similarity">
    <text evidence="3">Belongs to the HARBI1 family.</text>
</comment>
<gene>
    <name evidence="9" type="ORF">FWK35_00028108</name>
</gene>
<evidence type="ECO:0000256" key="5">
    <source>
        <dbReference type="ARBA" id="ARBA00022723"/>
    </source>
</evidence>
<evidence type="ECO:0000259" key="8">
    <source>
        <dbReference type="Pfam" id="PF13359"/>
    </source>
</evidence>
<evidence type="ECO:0000256" key="6">
    <source>
        <dbReference type="ARBA" id="ARBA00022801"/>
    </source>
</evidence>
<dbReference type="GO" id="GO:0046872">
    <property type="term" value="F:metal ion binding"/>
    <property type="evidence" value="ECO:0007669"/>
    <property type="project" value="UniProtKB-KW"/>
</dbReference>
<dbReference type="OrthoDB" id="6606846at2759"/>
<dbReference type="GO" id="GO:0005634">
    <property type="term" value="C:nucleus"/>
    <property type="evidence" value="ECO:0007669"/>
    <property type="project" value="UniProtKB-SubCell"/>
</dbReference>
<comment type="cofactor">
    <cofactor evidence="1">
        <name>a divalent metal cation</name>
        <dbReference type="ChEBI" id="CHEBI:60240"/>
    </cofactor>
</comment>